<evidence type="ECO:0000313" key="5">
    <source>
        <dbReference type="Proteomes" id="UP000590412"/>
    </source>
</evidence>
<dbReference type="Proteomes" id="UP000590412">
    <property type="component" value="Unassembled WGS sequence"/>
</dbReference>
<dbReference type="SUPFAM" id="SSF47616">
    <property type="entry name" value="GST C-terminal domain-like"/>
    <property type="match status" value="1"/>
</dbReference>
<evidence type="ECO:0000259" key="3">
    <source>
        <dbReference type="PROSITE" id="PS50405"/>
    </source>
</evidence>
<dbReference type="AlphaFoldDB" id="A0A8X7NL63"/>
<dbReference type="EMBL" id="JABWAB010000004">
    <property type="protein sequence ID" value="KAF6052463.1"/>
    <property type="molecule type" value="Genomic_DNA"/>
</dbReference>
<dbReference type="PROSITE" id="PS50405">
    <property type="entry name" value="GST_CTER"/>
    <property type="match status" value="1"/>
</dbReference>
<dbReference type="Pfam" id="PF00043">
    <property type="entry name" value="GST_C"/>
    <property type="match status" value="1"/>
</dbReference>
<comment type="similarity">
    <text evidence="1">Belongs to the GST superfamily.</text>
</comment>
<sequence length="247" mass="28051">MVQEDKITLFWLPHSRAQRIVWLLEELGVEYNLHMEDRVQDVRAPESFKKFHPLGKTPILHVEKPDGTVKKFGESGFIVQYLIEHYDTTGKFKPVTEDDKDLIDYFNHYAEGTMQPLLVGLLVNNVAAKSVSFPVSLLVKTVVGKINSGYYAPEAEKNVKFLNDFLKAQHAKGRKWFVGDKISAADIMLSFPVQKVIVANGGATVKPVKESYPDMYQYFQDITSEPAWIRAAEKVRGRDHVVINGKL</sequence>
<feature type="domain" description="GST N-terminal" evidence="2">
    <location>
        <begin position="4"/>
        <end position="90"/>
    </location>
</feature>
<evidence type="ECO:0000313" key="4">
    <source>
        <dbReference type="EMBL" id="KAF6052463.1"/>
    </source>
</evidence>
<accession>A0A8X7NL63</accession>
<dbReference type="InterPro" id="IPR036249">
    <property type="entry name" value="Thioredoxin-like_sf"/>
</dbReference>
<dbReference type="CDD" id="cd03046">
    <property type="entry name" value="GST_N_GTT1_like"/>
    <property type="match status" value="1"/>
</dbReference>
<dbReference type="Gene3D" id="3.40.30.10">
    <property type="entry name" value="Glutaredoxin"/>
    <property type="match status" value="1"/>
</dbReference>
<dbReference type="InterPro" id="IPR040079">
    <property type="entry name" value="Glutathione_S-Trfase"/>
</dbReference>
<dbReference type="Gene3D" id="1.20.1050.10">
    <property type="match status" value="1"/>
</dbReference>
<dbReference type="SUPFAM" id="SSF52833">
    <property type="entry name" value="Thioredoxin-like"/>
    <property type="match status" value="1"/>
</dbReference>
<protein>
    <submittedName>
        <fullName evidence="4">Glutathione S-transferase, N-terminal domain family protein</fullName>
    </submittedName>
</protein>
<dbReference type="InterPro" id="IPR010987">
    <property type="entry name" value="Glutathione-S-Trfase_C-like"/>
</dbReference>
<dbReference type="OrthoDB" id="2098326at2759"/>
<gene>
    <name evidence="4" type="ORF">FOB60_002719</name>
</gene>
<organism evidence="4 5">
    <name type="scientific">Candida parapsilosis</name>
    <name type="common">Yeast</name>
    <dbReference type="NCBI Taxonomy" id="5480"/>
    <lineage>
        <taxon>Eukaryota</taxon>
        <taxon>Fungi</taxon>
        <taxon>Dikarya</taxon>
        <taxon>Ascomycota</taxon>
        <taxon>Saccharomycotina</taxon>
        <taxon>Pichiomycetes</taxon>
        <taxon>Debaryomycetaceae</taxon>
        <taxon>Candida/Lodderomyces clade</taxon>
        <taxon>Candida</taxon>
    </lineage>
</organism>
<dbReference type="PANTHER" id="PTHR44051:SF9">
    <property type="entry name" value="GLUTATHIONE S-TRANSFERASE 1"/>
    <property type="match status" value="1"/>
</dbReference>
<reference evidence="4" key="1">
    <citation type="submission" date="2020-03" db="EMBL/GenBank/DDBJ databases">
        <title>FDA dAtabase for Regulatory Grade micrObial Sequences (FDA-ARGOS): Supporting development and validation of Infectious Disease Dx tests.</title>
        <authorList>
            <person name="Campos J."/>
            <person name="Goldberg B."/>
            <person name="Tallon L."/>
            <person name="Sadzewicz L."/>
            <person name="Vavikolanu K."/>
            <person name="Mehta A."/>
            <person name="Aluvathingal J."/>
            <person name="Nadendla S."/>
            <person name="Nandy P."/>
            <person name="Geyer C."/>
            <person name="Yan Y."/>
            <person name="Sichtig H."/>
        </authorList>
    </citation>
    <scope>NUCLEOTIDE SEQUENCE [LARGE SCALE GENOMIC DNA]</scope>
    <source>
        <strain evidence="4">FDAARGOS_652</strain>
    </source>
</reference>
<dbReference type="PANTHER" id="PTHR44051">
    <property type="entry name" value="GLUTATHIONE S-TRANSFERASE-RELATED"/>
    <property type="match status" value="1"/>
</dbReference>
<dbReference type="SFLD" id="SFLDG00358">
    <property type="entry name" value="Main_(cytGST)"/>
    <property type="match status" value="1"/>
</dbReference>
<dbReference type="Pfam" id="PF13409">
    <property type="entry name" value="GST_N_2"/>
    <property type="match status" value="1"/>
</dbReference>
<evidence type="ECO:0000259" key="2">
    <source>
        <dbReference type="PROSITE" id="PS50404"/>
    </source>
</evidence>
<dbReference type="InterPro" id="IPR036282">
    <property type="entry name" value="Glutathione-S-Trfase_C_sf"/>
</dbReference>
<dbReference type="InterPro" id="IPR004046">
    <property type="entry name" value="GST_C"/>
</dbReference>
<dbReference type="SFLD" id="SFLDS00019">
    <property type="entry name" value="Glutathione_Transferase_(cytos"/>
    <property type="match status" value="1"/>
</dbReference>
<proteinExistence type="inferred from homology"/>
<name>A0A8X7NL63_CANPA</name>
<dbReference type="PROSITE" id="PS50404">
    <property type="entry name" value="GST_NTER"/>
    <property type="match status" value="1"/>
</dbReference>
<evidence type="ECO:0000256" key="1">
    <source>
        <dbReference type="ARBA" id="ARBA00007409"/>
    </source>
</evidence>
<comment type="caution">
    <text evidence="4">The sequence shown here is derived from an EMBL/GenBank/DDBJ whole genome shotgun (WGS) entry which is preliminary data.</text>
</comment>
<feature type="domain" description="GST C-terminal" evidence="3">
    <location>
        <begin position="96"/>
        <end position="241"/>
    </location>
</feature>
<dbReference type="InterPro" id="IPR004045">
    <property type="entry name" value="Glutathione_S-Trfase_N"/>
</dbReference>